<dbReference type="PANTHER" id="PTHR43476">
    <property type="entry name" value="3-(3-HYDROXY-PHENYL)PROPIONATE/3-HYDROXYCINNAMIC ACID HYDROXYLASE"/>
    <property type="match status" value="1"/>
</dbReference>
<organism evidence="3 4">
    <name type="scientific">Nocardia colli</name>
    <dbReference type="NCBI Taxonomy" id="2545717"/>
    <lineage>
        <taxon>Bacteria</taxon>
        <taxon>Bacillati</taxon>
        <taxon>Actinomycetota</taxon>
        <taxon>Actinomycetes</taxon>
        <taxon>Mycobacteriales</taxon>
        <taxon>Nocardiaceae</taxon>
        <taxon>Nocardia</taxon>
    </lineage>
</organism>
<comment type="caution">
    <text evidence="3">The sequence shown here is derived from an EMBL/GenBank/DDBJ whole genome shotgun (WGS) entry which is preliminary data.</text>
</comment>
<dbReference type="PRINTS" id="PR00420">
    <property type="entry name" value="RNGMNOXGNASE"/>
</dbReference>
<dbReference type="OrthoDB" id="9791689at2"/>
<dbReference type="EMBL" id="VXLC01000015">
    <property type="protein sequence ID" value="KAA8885331.1"/>
    <property type="molecule type" value="Genomic_DNA"/>
</dbReference>
<reference evidence="3 4" key="1">
    <citation type="submission" date="2019-09" db="EMBL/GenBank/DDBJ databases">
        <authorList>
            <person name="Wang X."/>
        </authorList>
    </citation>
    <scope>NUCLEOTIDE SEQUENCE [LARGE SCALE GENOMIC DNA]</scope>
    <source>
        <strain evidence="3 4">CICC 11023</strain>
    </source>
</reference>
<evidence type="ECO:0000259" key="2">
    <source>
        <dbReference type="Pfam" id="PF01494"/>
    </source>
</evidence>
<dbReference type="SUPFAM" id="SSF51905">
    <property type="entry name" value="FAD/NAD(P)-binding domain"/>
    <property type="match status" value="1"/>
</dbReference>
<keyword evidence="4" id="KW-1185">Reference proteome</keyword>
<sequence>MSIADENTTVVIIGAGVSGLALGNFLLRSGIDCVIVEKRSREYVEQRQRAGVVDTRGVRMFRKWGLEDRVLGGAPLQLVMNFRIDGETRPLEFAADDYNDGRFCPQQVLVRNLIDVFVSDGGDLRFDADVSVENIDEHPRVHYRDSAGTDHAITCEFIAGCDGDRGVSRAAIPRAALTRYAHEYGYAWLTILAEVPPTHQSMMSLHARGFAGQFARGPHASRFYLQCPLDTSTAQWTDENIWAELETRFGEPVANKGRIVDTQLVPLRSVVYSPMSYGRLYLLGDAAHIVPPMSAKGMHLALHDAEVLAEALVHYQANDHDSSLLDGYSSTCLDHVWNYQAFAAWWTELVHNAGDVSYQGEFRHQIARADFKRLFESGSANRLFSEFITGMN</sequence>
<evidence type="ECO:0000313" key="3">
    <source>
        <dbReference type="EMBL" id="KAA8885331.1"/>
    </source>
</evidence>
<dbReference type="InterPro" id="IPR050631">
    <property type="entry name" value="PheA/TfdB_FAD_monoxygenase"/>
</dbReference>
<gene>
    <name evidence="3" type="ORF">F3087_27115</name>
</gene>
<dbReference type="Gene3D" id="3.30.9.10">
    <property type="entry name" value="D-Amino Acid Oxidase, subunit A, domain 2"/>
    <property type="match status" value="1"/>
</dbReference>
<feature type="domain" description="FAD-binding" evidence="2">
    <location>
        <begin position="8"/>
        <end position="340"/>
    </location>
</feature>
<name>A0A5N0ED00_9NOCA</name>
<dbReference type="Gene3D" id="3.50.50.60">
    <property type="entry name" value="FAD/NAD(P)-binding domain"/>
    <property type="match status" value="1"/>
</dbReference>
<keyword evidence="1 3" id="KW-0560">Oxidoreductase</keyword>
<dbReference type="GO" id="GO:0018659">
    <property type="term" value="F:4-hydroxybenzoate 3-monooxygenase activity"/>
    <property type="evidence" value="ECO:0007669"/>
    <property type="project" value="UniProtKB-EC"/>
</dbReference>
<accession>A0A5N0ED00</accession>
<dbReference type="RefSeq" id="WP_150404889.1">
    <property type="nucleotide sequence ID" value="NZ_VXLC01000015.1"/>
</dbReference>
<dbReference type="EC" id="1.14.13.2" evidence="3"/>
<dbReference type="NCBIfam" id="NF006091">
    <property type="entry name" value="PRK08243.1"/>
    <property type="match status" value="1"/>
</dbReference>
<dbReference type="Proteomes" id="UP000323876">
    <property type="component" value="Unassembled WGS sequence"/>
</dbReference>
<dbReference type="InterPro" id="IPR036188">
    <property type="entry name" value="FAD/NAD-bd_sf"/>
</dbReference>
<dbReference type="SUPFAM" id="SSF54373">
    <property type="entry name" value="FAD-linked reductases, C-terminal domain"/>
    <property type="match status" value="1"/>
</dbReference>
<evidence type="ECO:0000313" key="4">
    <source>
        <dbReference type="Proteomes" id="UP000323876"/>
    </source>
</evidence>
<dbReference type="Pfam" id="PF01494">
    <property type="entry name" value="FAD_binding_3"/>
    <property type="match status" value="1"/>
</dbReference>
<keyword evidence="3" id="KW-0503">Monooxygenase</keyword>
<dbReference type="PANTHER" id="PTHR43476:SF5">
    <property type="entry name" value="FAD-DEPENDENT MONOOXYGENASE"/>
    <property type="match status" value="1"/>
</dbReference>
<dbReference type="InterPro" id="IPR002938">
    <property type="entry name" value="FAD-bd"/>
</dbReference>
<dbReference type="AlphaFoldDB" id="A0A5N0ED00"/>
<dbReference type="GO" id="GO:0071949">
    <property type="term" value="F:FAD binding"/>
    <property type="evidence" value="ECO:0007669"/>
    <property type="project" value="InterPro"/>
</dbReference>
<protein>
    <submittedName>
        <fullName evidence="3">4-hydroxybenzoate 3-monooxygenase</fullName>
        <ecNumber evidence="3">1.14.13.2</ecNumber>
    </submittedName>
</protein>
<evidence type="ECO:0000256" key="1">
    <source>
        <dbReference type="ARBA" id="ARBA00023002"/>
    </source>
</evidence>
<proteinExistence type="predicted"/>